<dbReference type="AlphaFoldDB" id="A0A8J2JU93"/>
<sequence length="165" mass="18572">MSLGDSIPVKAIERSFQLHQLQGVKVEEDPLTRYSKRLHNVAYPIAISERQNRSETLQCNLCIAYKLPLRAQSRSITAKGIFEGAIVVRGIDWAHGDTYVGDSYNPEDRGTVLAIDSSHRGSAECAKQRTHHQNHHLPSTSTTLVRVQVQMTNRSRFFSPIMTKT</sequence>
<dbReference type="Proteomes" id="UP000708208">
    <property type="component" value="Unassembled WGS sequence"/>
</dbReference>
<dbReference type="EMBL" id="CAJVCH010110897">
    <property type="protein sequence ID" value="CAG7724551.1"/>
    <property type="molecule type" value="Genomic_DNA"/>
</dbReference>
<accession>A0A8J2JU93</accession>
<proteinExistence type="predicted"/>
<comment type="caution">
    <text evidence="1">The sequence shown here is derived from an EMBL/GenBank/DDBJ whole genome shotgun (WGS) entry which is preliminary data.</text>
</comment>
<protein>
    <submittedName>
        <fullName evidence="1">Uncharacterized protein</fullName>
    </submittedName>
</protein>
<gene>
    <name evidence="1" type="ORF">AFUS01_LOCUS13564</name>
</gene>
<organism evidence="1 2">
    <name type="scientific">Allacma fusca</name>
    <dbReference type="NCBI Taxonomy" id="39272"/>
    <lineage>
        <taxon>Eukaryota</taxon>
        <taxon>Metazoa</taxon>
        <taxon>Ecdysozoa</taxon>
        <taxon>Arthropoda</taxon>
        <taxon>Hexapoda</taxon>
        <taxon>Collembola</taxon>
        <taxon>Symphypleona</taxon>
        <taxon>Sminthuridae</taxon>
        <taxon>Allacma</taxon>
    </lineage>
</organism>
<evidence type="ECO:0000313" key="2">
    <source>
        <dbReference type="Proteomes" id="UP000708208"/>
    </source>
</evidence>
<keyword evidence="2" id="KW-1185">Reference proteome</keyword>
<name>A0A8J2JU93_9HEXA</name>
<reference evidence="1" key="1">
    <citation type="submission" date="2021-06" db="EMBL/GenBank/DDBJ databases">
        <authorList>
            <person name="Hodson N. C."/>
            <person name="Mongue J. A."/>
            <person name="Jaron S. K."/>
        </authorList>
    </citation>
    <scope>NUCLEOTIDE SEQUENCE</scope>
</reference>
<evidence type="ECO:0000313" key="1">
    <source>
        <dbReference type="EMBL" id="CAG7724551.1"/>
    </source>
</evidence>